<keyword evidence="2" id="KW-1185">Reference proteome</keyword>
<name>A0A1E7KVN5_9ACTN</name>
<sequence>MEEVTAFESSFGELVVIGAHSRCADCDQAPVYVVGEEAVHVQSPCPFPDGITMQITLEVPSGQMIV</sequence>
<dbReference type="Proteomes" id="UP000176005">
    <property type="component" value="Unassembled WGS sequence"/>
</dbReference>
<comment type="caution">
    <text evidence="1">The sequence shown here is derived from an EMBL/GenBank/DDBJ whole genome shotgun (WGS) entry which is preliminary data.</text>
</comment>
<dbReference type="EMBL" id="LJGW01000449">
    <property type="protein sequence ID" value="OEV07985.1"/>
    <property type="molecule type" value="Genomic_DNA"/>
</dbReference>
<accession>A0A1E7KVN5</accession>
<protein>
    <submittedName>
        <fullName evidence="1">Uncharacterized protein</fullName>
    </submittedName>
</protein>
<proteinExistence type="predicted"/>
<organism evidence="1 2">
    <name type="scientific">Streptomyces nanshensis</name>
    <dbReference type="NCBI Taxonomy" id="518642"/>
    <lineage>
        <taxon>Bacteria</taxon>
        <taxon>Bacillati</taxon>
        <taxon>Actinomycetota</taxon>
        <taxon>Actinomycetes</taxon>
        <taxon>Kitasatosporales</taxon>
        <taxon>Streptomycetaceae</taxon>
        <taxon>Streptomyces</taxon>
    </lineage>
</organism>
<reference evidence="1 2" key="1">
    <citation type="journal article" date="2016" name="Front. Microbiol.">
        <title>Comparative Genomics Analysis of Streptomyces Species Reveals Their Adaptation to the Marine Environment and Their Diversity at the Genomic Level.</title>
        <authorList>
            <person name="Tian X."/>
            <person name="Zhang Z."/>
            <person name="Yang T."/>
            <person name="Chen M."/>
            <person name="Li J."/>
            <person name="Chen F."/>
            <person name="Yang J."/>
            <person name="Li W."/>
            <person name="Zhang B."/>
            <person name="Zhang Z."/>
            <person name="Wu J."/>
            <person name="Zhang C."/>
            <person name="Long L."/>
            <person name="Xiao J."/>
        </authorList>
    </citation>
    <scope>NUCLEOTIDE SEQUENCE [LARGE SCALE GENOMIC DNA]</scope>
    <source>
        <strain evidence="1 2">SCSIO 10429</strain>
    </source>
</reference>
<gene>
    <name evidence="1" type="ORF">AN218_28095</name>
</gene>
<dbReference type="AlphaFoldDB" id="A0A1E7KVN5"/>
<evidence type="ECO:0000313" key="2">
    <source>
        <dbReference type="Proteomes" id="UP000176005"/>
    </source>
</evidence>
<feature type="non-terminal residue" evidence="1">
    <location>
        <position position="66"/>
    </location>
</feature>
<evidence type="ECO:0000313" key="1">
    <source>
        <dbReference type="EMBL" id="OEV07985.1"/>
    </source>
</evidence>